<reference evidence="2" key="1">
    <citation type="submission" date="2022-11" db="EMBL/GenBank/DDBJ databases">
        <title>Minimal conservation of predation-associated metabolite biosynthetic gene clusters underscores biosynthetic potential of Myxococcota including descriptions for ten novel species: Archangium lansinium sp. nov., Myxococcus landrumus sp. nov., Nannocystis bai.</title>
        <authorList>
            <person name="Ahearne A."/>
            <person name="Stevens C."/>
            <person name="Phillips K."/>
        </authorList>
    </citation>
    <scope>NUCLEOTIDE SEQUENCE</scope>
    <source>
        <strain evidence="2">Na p29</strain>
    </source>
</reference>
<comment type="caution">
    <text evidence="2">The sequence shown here is derived from an EMBL/GenBank/DDBJ whole genome shotgun (WGS) entry which is preliminary data.</text>
</comment>
<dbReference type="InterPro" id="IPR011990">
    <property type="entry name" value="TPR-like_helical_dom_sf"/>
</dbReference>
<name>A0A9X3ESK0_9BACT</name>
<evidence type="ECO:0000313" key="3">
    <source>
        <dbReference type="Proteomes" id="UP001150924"/>
    </source>
</evidence>
<dbReference type="Gene3D" id="1.25.40.10">
    <property type="entry name" value="Tetratricopeptide repeat domain"/>
    <property type="match status" value="2"/>
</dbReference>
<keyword evidence="3" id="KW-1185">Reference proteome</keyword>
<evidence type="ECO:0008006" key="4">
    <source>
        <dbReference type="Google" id="ProtNLM"/>
    </source>
</evidence>
<dbReference type="EMBL" id="JAPNKE010000002">
    <property type="protein sequence ID" value="MCY1009382.1"/>
    <property type="molecule type" value="Genomic_DNA"/>
</dbReference>
<accession>A0A9X3ESK0</accession>
<dbReference type="SUPFAM" id="SSF48452">
    <property type="entry name" value="TPR-like"/>
    <property type="match status" value="1"/>
</dbReference>
<evidence type="ECO:0000313" key="2">
    <source>
        <dbReference type="EMBL" id="MCY1009382.1"/>
    </source>
</evidence>
<evidence type="ECO:0000256" key="1">
    <source>
        <dbReference type="SAM" id="MobiDB-lite"/>
    </source>
</evidence>
<sequence length="554" mass="59658">MEAANALVKTAEDPGDERWRWLAAMAALADNDAQALARHRAALAEKSGWALLLRAQEQMGKLPRRQLAALVTEARARLGDHPDAVWLHAQVLTLESDEEGLTALAALPDLPDSVRDFVHEKRIGLAFFRLSAAPPPMRPSPEHVQALVAEAEQTAPSGTLAVARAAEKWLELQRADTALGLVERALARRPDALALTVLRARARVAAAREDAALRAAAIGELVALADRHRAEPEALAQLVDGLQQLGATEAAQAIYDDVRRRFPDARAVERWDWELAAVFGAVVNCRMALTEGKLPPVDALARARAPVDAFFDRPRVRDQSLRGSTAAASIEFLQCEPGAPLQRVEAVARAVLAAPFGASYDAQAAVLLASRGGDLELARELAERALALAEDAHPGYALVAMPGELEELRRVMRGFALHARGLVQLRAGRVEDARADVSRAHELWPTQPDIALLAAEMAERDGEVHRAEQILARSIAQEGAKARACRERLQQLVRARGGSVKISTARSRGSSANGRTNESPRCSPGGLQRRNPSRRSSWSCAVAAGSRARLCAGA</sequence>
<dbReference type="AlphaFoldDB" id="A0A9X3ESK0"/>
<dbReference type="Proteomes" id="UP001150924">
    <property type="component" value="Unassembled WGS sequence"/>
</dbReference>
<gene>
    <name evidence="2" type="ORF">OV079_28220</name>
</gene>
<proteinExistence type="predicted"/>
<feature type="region of interest" description="Disordered" evidence="1">
    <location>
        <begin position="500"/>
        <end position="538"/>
    </location>
</feature>
<organism evidence="2 3">
    <name type="scientific">Nannocystis pusilla</name>
    <dbReference type="NCBI Taxonomy" id="889268"/>
    <lineage>
        <taxon>Bacteria</taxon>
        <taxon>Pseudomonadati</taxon>
        <taxon>Myxococcota</taxon>
        <taxon>Polyangia</taxon>
        <taxon>Nannocystales</taxon>
        <taxon>Nannocystaceae</taxon>
        <taxon>Nannocystis</taxon>
    </lineage>
</organism>
<feature type="compositionally biased region" description="Polar residues" evidence="1">
    <location>
        <begin position="501"/>
        <end position="520"/>
    </location>
</feature>
<dbReference type="RefSeq" id="WP_267772046.1">
    <property type="nucleotide sequence ID" value="NZ_JAPNKE010000002.1"/>
</dbReference>
<protein>
    <recommendedName>
        <fullName evidence="4">Tetratricopeptide repeat protein</fullName>
    </recommendedName>
</protein>